<dbReference type="SUPFAM" id="SSF53187">
    <property type="entry name" value="Zn-dependent exopeptidases"/>
    <property type="match status" value="1"/>
</dbReference>
<name>A0A6J1W5E7_9SAUR</name>
<sequence>MGAGDPYSPGFPSFNHTQFPPVRSSGLPTIPAHPISAAVAAHLLRQLTGPPAPQSWRGLLPEVPYLLGPGEPNFRLQLGVHNVQQSVMINNVFGCIEGKFEPDHYLIVGAQRDSLGPGAARSGVGTAILLELARTFVAMVQN</sequence>
<dbReference type="PANTHER" id="PTHR10404">
    <property type="entry name" value="N-ACETYLATED-ALPHA-LINKED ACIDIC DIPEPTIDASE"/>
    <property type="match status" value="1"/>
</dbReference>
<evidence type="ECO:0000313" key="2">
    <source>
        <dbReference type="Proteomes" id="UP000504612"/>
    </source>
</evidence>
<feature type="domain" description="Peptidase M28" evidence="1">
    <location>
        <begin position="91"/>
        <end position="139"/>
    </location>
</feature>
<dbReference type="Pfam" id="PF04389">
    <property type="entry name" value="Peptidase_M28"/>
    <property type="match status" value="1"/>
</dbReference>
<dbReference type="Gene3D" id="3.40.630.10">
    <property type="entry name" value="Zn peptidases"/>
    <property type="match status" value="1"/>
</dbReference>
<accession>A0A6J1W5E7</accession>
<feature type="non-terminal residue" evidence="3">
    <location>
        <position position="142"/>
    </location>
</feature>
<reference evidence="3" key="1">
    <citation type="submission" date="2025-08" db="UniProtKB">
        <authorList>
            <consortium name="RefSeq"/>
        </authorList>
    </citation>
    <scope>IDENTIFICATION</scope>
</reference>
<dbReference type="InterPro" id="IPR007484">
    <property type="entry name" value="Peptidase_M28"/>
</dbReference>
<dbReference type="RefSeq" id="XP_026550340.1">
    <property type="nucleotide sequence ID" value="XM_026694555.1"/>
</dbReference>
<keyword evidence="2" id="KW-1185">Reference proteome</keyword>
<dbReference type="Gene3D" id="3.50.30.30">
    <property type="match status" value="1"/>
</dbReference>
<dbReference type="Proteomes" id="UP000504612">
    <property type="component" value="Unplaced"/>
</dbReference>
<evidence type="ECO:0000259" key="1">
    <source>
        <dbReference type="Pfam" id="PF04389"/>
    </source>
</evidence>
<organism evidence="2 3">
    <name type="scientific">Notechis scutatus</name>
    <name type="common">mainland tiger snake</name>
    <dbReference type="NCBI Taxonomy" id="8663"/>
    <lineage>
        <taxon>Eukaryota</taxon>
        <taxon>Metazoa</taxon>
        <taxon>Chordata</taxon>
        <taxon>Craniata</taxon>
        <taxon>Vertebrata</taxon>
        <taxon>Euteleostomi</taxon>
        <taxon>Lepidosauria</taxon>
        <taxon>Squamata</taxon>
        <taxon>Bifurcata</taxon>
        <taxon>Unidentata</taxon>
        <taxon>Episquamata</taxon>
        <taxon>Toxicofera</taxon>
        <taxon>Serpentes</taxon>
        <taxon>Colubroidea</taxon>
        <taxon>Elapidae</taxon>
        <taxon>Hydrophiinae</taxon>
        <taxon>Notechis</taxon>
    </lineage>
</organism>
<dbReference type="KEGG" id="nss:113432406"/>
<dbReference type="PANTHER" id="PTHR10404:SF33">
    <property type="entry name" value="TRANSFERRIN RECEPTOR PROTEIN 2"/>
    <property type="match status" value="1"/>
</dbReference>
<gene>
    <name evidence="3" type="primary">LOC113432406</name>
</gene>
<proteinExistence type="predicted"/>
<dbReference type="GO" id="GO:0140298">
    <property type="term" value="P:endocytic iron import into cell"/>
    <property type="evidence" value="ECO:0007669"/>
    <property type="project" value="TreeGrafter"/>
</dbReference>
<dbReference type="AlphaFoldDB" id="A0A6J1W5E7"/>
<dbReference type="GeneID" id="113432406"/>
<dbReference type="SUPFAM" id="SSF52025">
    <property type="entry name" value="PA domain"/>
    <property type="match status" value="1"/>
</dbReference>
<dbReference type="InterPro" id="IPR046450">
    <property type="entry name" value="PA_dom_sf"/>
</dbReference>
<evidence type="ECO:0000313" key="3">
    <source>
        <dbReference type="RefSeq" id="XP_026550340.1"/>
    </source>
</evidence>
<dbReference type="GO" id="GO:0009897">
    <property type="term" value="C:external side of plasma membrane"/>
    <property type="evidence" value="ECO:0007669"/>
    <property type="project" value="TreeGrafter"/>
</dbReference>
<dbReference type="InterPro" id="IPR039373">
    <property type="entry name" value="Peptidase_M28B"/>
</dbReference>
<protein>
    <submittedName>
        <fullName evidence="3">Transferrin receptor protein 2-like</fullName>
    </submittedName>
</protein>